<feature type="compositionally biased region" description="Basic and acidic residues" evidence="5">
    <location>
        <begin position="393"/>
        <end position="402"/>
    </location>
</feature>
<dbReference type="Proteomes" id="UP000326924">
    <property type="component" value="Unassembled WGS sequence"/>
</dbReference>
<evidence type="ECO:0000256" key="1">
    <source>
        <dbReference type="ARBA" id="ARBA00004127"/>
    </source>
</evidence>
<keyword evidence="8" id="KW-1185">Reference proteome</keyword>
<dbReference type="InParanoid" id="A0A5J5ERN0"/>
<protein>
    <recommendedName>
        <fullName evidence="9">Meiotically up-regulated gene 154 protein</fullName>
    </recommendedName>
</protein>
<proteinExistence type="predicted"/>
<gene>
    <name evidence="7" type="ORF">FN846DRAFT_107193</name>
</gene>
<feature type="compositionally biased region" description="Polar residues" evidence="5">
    <location>
        <begin position="448"/>
        <end position="461"/>
    </location>
</feature>
<evidence type="ECO:0000256" key="4">
    <source>
        <dbReference type="ARBA" id="ARBA00023136"/>
    </source>
</evidence>
<sequence>MPRVVRRQSTYQRVSSYLNPFDFVLRLATDYEAFDWDNWQNTWGTPLGILLNVFCMVSRGQAENFRRAGVDDVFRRTSGSSGMAAGLSYFLWLSSIALAVFSIGNAIYCFTRKRRYRLFETNIEVEPQTPSARRVPVDSSPIASSPLRVLGNIIDPFRNDAASRAHPDETRDVWEVGVWDPSPLSLHLFAIFSPVHVAIYFLSLPVRSGPALRSGSPLLEIGTQSSAAVYFTVILTQILLSVQIICLKSWFVQQAHDLRIISKEVMHEYDQKYVHPRLNVIKRDVAIQCSTGTSTDFDVQIYTPTFNRAGFKTFANPNYAELTMQTPVMQTGMGHLARSTGFPSTPNTTQFQQPMPVRRLQFNVGESRATSNRRSTMSSSSSSTSAPTSTDEDIGRRIKRESSYGGREGIHSGYDQTVRRTTTQSVDPTAYEQPRQPRMGTEGLVDWSRNNSRGLSPSKMSTPLRKGSTIRGSTYAESLGTPLGTPVRRRQF</sequence>
<dbReference type="GO" id="GO:0012505">
    <property type="term" value="C:endomembrane system"/>
    <property type="evidence" value="ECO:0007669"/>
    <property type="project" value="UniProtKB-SubCell"/>
</dbReference>
<accession>A0A5J5ERN0</accession>
<keyword evidence="2 6" id="KW-0812">Transmembrane</keyword>
<evidence type="ECO:0000256" key="6">
    <source>
        <dbReference type="SAM" id="Phobius"/>
    </source>
</evidence>
<dbReference type="GO" id="GO:0043007">
    <property type="term" value="P:maintenance of rDNA"/>
    <property type="evidence" value="ECO:0007669"/>
    <property type="project" value="TreeGrafter"/>
</dbReference>
<dbReference type="PANTHER" id="PTHR28293:SF1">
    <property type="entry name" value="NUCLEAR RIM PROTEIN 1"/>
    <property type="match status" value="1"/>
</dbReference>
<evidence type="ECO:0008006" key="9">
    <source>
        <dbReference type="Google" id="ProtNLM"/>
    </source>
</evidence>
<reference evidence="7 8" key="1">
    <citation type="submission" date="2019-09" db="EMBL/GenBank/DDBJ databases">
        <title>Draft genome of the ectomycorrhizal ascomycete Sphaerosporella brunnea.</title>
        <authorList>
            <consortium name="DOE Joint Genome Institute"/>
            <person name="Benucci G.M."/>
            <person name="Marozzi G."/>
            <person name="Antonielli L."/>
            <person name="Sanchez S."/>
            <person name="Marco P."/>
            <person name="Wang X."/>
            <person name="Falini L.B."/>
            <person name="Barry K."/>
            <person name="Haridas S."/>
            <person name="Lipzen A."/>
            <person name="Labutti K."/>
            <person name="Grigoriev I.V."/>
            <person name="Murat C."/>
            <person name="Martin F."/>
            <person name="Albertini E."/>
            <person name="Donnini D."/>
            <person name="Bonito G."/>
        </authorList>
    </citation>
    <scope>NUCLEOTIDE SEQUENCE [LARGE SCALE GENOMIC DNA]</scope>
    <source>
        <strain evidence="7 8">Sb_GMNB300</strain>
    </source>
</reference>
<comment type="subcellular location">
    <subcellularLocation>
        <location evidence="1">Endomembrane system</location>
        <topology evidence="1">Multi-pass membrane protein</topology>
    </subcellularLocation>
</comment>
<keyword evidence="3 6" id="KW-1133">Transmembrane helix</keyword>
<feature type="region of interest" description="Disordered" evidence="5">
    <location>
        <begin position="367"/>
        <end position="468"/>
    </location>
</feature>
<name>A0A5J5ERN0_9PEZI</name>
<evidence type="ECO:0000256" key="5">
    <source>
        <dbReference type="SAM" id="MobiDB-lite"/>
    </source>
</evidence>
<evidence type="ECO:0000256" key="3">
    <source>
        <dbReference type="ARBA" id="ARBA00022989"/>
    </source>
</evidence>
<dbReference type="OrthoDB" id="3363151at2759"/>
<evidence type="ECO:0000313" key="8">
    <source>
        <dbReference type="Proteomes" id="UP000326924"/>
    </source>
</evidence>
<feature type="compositionally biased region" description="Low complexity" evidence="5">
    <location>
        <begin position="367"/>
        <end position="389"/>
    </location>
</feature>
<evidence type="ECO:0000256" key="2">
    <source>
        <dbReference type="ARBA" id="ARBA00022692"/>
    </source>
</evidence>
<dbReference type="PANTHER" id="PTHR28293">
    <property type="entry name" value="NUCLEAR RIM PROTEIN 1"/>
    <property type="match status" value="1"/>
</dbReference>
<dbReference type="GO" id="GO:0007096">
    <property type="term" value="P:regulation of exit from mitosis"/>
    <property type="evidence" value="ECO:0007669"/>
    <property type="project" value="TreeGrafter"/>
</dbReference>
<evidence type="ECO:0000313" key="7">
    <source>
        <dbReference type="EMBL" id="KAA8901779.1"/>
    </source>
</evidence>
<dbReference type="InterPro" id="IPR018819">
    <property type="entry name" value="Nur1/Mug154"/>
</dbReference>
<feature type="transmembrane region" description="Helical" evidence="6">
    <location>
        <begin position="89"/>
        <end position="110"/>
    </location>
</feature>
<comment type="caution">
    <text evidence="7">The sequence shown here is derived from an EMBL/GenBank/DDBJ whole genome shotgun (WGS) entry which is preliminary data.</text>
</comment>
<organism evidence="7 8">
    <name type="scientific">Sphaerosporella brunnea</name>
    <dbReference type="NCBI Taxonomy" id="1250544"/>
    <lineage>
        <taxon>Eukaryota</taxon>
        <taxon>Fungi</taxon>
        <taxon>Dikarya</taxon>
        <taxon>Ascomycota</taxon>
        <taxon>Pezizomycotina</taxon>
        <taxon>Pezizomycetes</taxon>
        <taxon>Pezizales</taxon>
        <taxon>Pyronemataceae</taxon>
        <taxon>Sphaerosporella</taxon>
    </lineage>
</organism>
<dbReference type="AlphaFoldDB" id="A0A5J5ERN0"/>
<dbReference type="Pfam" id="PF10332">
    <property type="entry name" value="DUF2418"/>
    <property type="match status" value="1"/>
</dbReference>
<keyword evidence="4 6" id="KW-0472">Membrane</keyword>
<dbReference type="EMBL" id="VXIS01000141">
    <property type="protein sequence ID" value="KAA8901779.1"/>
    <property type="molecule type" value="Genomic_DNA"/>
</dbReference>